<dbReference type="Pfam" id="PF12697">
    <property type="entry name" value="Abhydrolase_6"/>
    <property type="match status" value="1"/>
</dbReference>
<dbReference type="InterPro" id="IPR000073">
    <property type="entry name" value="AB_hydrolase_1"/>
</dbReference>
<evidence type="ECO:0000259" key="1">
    <source>
        <dbReference type="Pfam" id="PF12697"/>
    </source>
</evidence>
<organism evidence="2 3">
    <name type="scientific">Sulfobacillus benefaciens</name>
    <dbReference type="NCBI Taxonomy" id="453960"/>
    <lineage>
        <taxon>Bacteria</taxon>
        <taxon>Bacillati</taxon>
        <taxon>Bacillota</taxon>
        <taxon>Clostridia</taxon>
        <taxon>Eubacteriales</taxon>
        <taxon>Clostridiales Family XVII. Incertae Sedis</taxon>
        <taxon>Sulfobacillus</taxon>
    </lineage>
</organism>
<reference evidence="2 3" key="1">
    <citation type="journal article" date="2014" name="BMC Genomics">
        <title>Comparison of environmental and isolate Sulfobacillus genomes reveals diverse carbon, sulfur, nitrogen, and hydrogen metabolisms.</title>
        <authorList>
            <person name="Justice N.B."/>
            <person name="Norman A."/>
            <person name="Brown C.T."/>
            <person name="Singh A."/>
            <person name="Thomas B.C."/>
            <person name="Banfield J.F."/>
        </authorList>
    </citation>
    <scope>NUCLEOTIDE SEQUENCE [LARGE SCALE GENOMIC DNA]</scope>
    <source>
        <strain evidence="2">AMDSBA4</strain>
    </source>
</reference>
<dbReference type="PRINTS" id="PR00111">
    <property type="entry name" value="ABHYDROLASE"/>
</dbReference>
<proteinExistence type="predicted"/>
<protein>
    <submittedName>
        <fullName evidence="2">Alpha/beta hydrolase</fullName>
    </submittedName>
</protein>
<dbReference type="Proteomes" id="UP000242972">
    <property type="component" value="Unassembled WGS sequence"/>
</dbReference>
<dbReference type="PANTHER" id="PTHR46438">
    <property type="entry name" value="ALPHA/BETA-HYDROLASES SUPERFAMILY PROTEIN"/>
    <property type="match status" value="1"/>
</dbReference>
<dbReference type="GO" id="GO:0016787">
    <property type="term" value="F:hydrolase activity"/>
    <property type="evidence" value="ECO:0007669"/>
    <property type="project" value="UniProtKB-KW"/>
</dbReference>
<dbReference type="AlphaFoldDB" id="A0A2T2XEQ4"/>
<dbReference type="SUPFAM" id="SSF53474">
    <property type="entry name" value="alpha/beta-Hydrolases"/>
    <property type="match status" value="1"/>
</dbReference>
<dbReference type="Gene3D" id="3.40.50.1820">
    <property type="entry name" value="alpha/beta hydrolase"/>
    <property type="match status" value="1"/>
</dbReference>
<gene>
    <name evidence="2" type="ORF">C7B46_11875</name>
</gene>
<evidence type="ECO:0000313" key="3">
    <source>
        <dbReference type="Proteomes" id="UP000242972"/>
    </source>
</evidence>
<name>A0A2T2XEQ4_9FIRM</name>
<dbReference type="InterPro" id="IPR029058">
    <property type="entry name" value="AB_hydrolase_fold"/>
</dbReference>
<comment type="caution">
    <text evidence="2">The sequence shown here is derived from an EMBL/GenBank/DDBJ whole genome shotgun (WGS) entry which is preliminary data.</text>
</comment>
<dbReference type="EMBL" id="PXYW01000029">
    <property type="protein sequence ID" value="PSR32948.1"/>
    <property type="molecule type" value="Genomic_DNA"/>
</dbReference>
<feature type="domain" description="AB hydrolase-1" evidence="1">
    <location>
        <begin position="29"/>
        <end position="246"/>
    </location>
</feature>
<sequence>MSDIERRHSRWRGRQWSWFEAGTGPALCLLHGGGGTGRAWAHQMQYFKDDYRVIAPDMPGFGQSEWVDGMETVDALGAIILEWMGSIGVDHMILGGNSMGGRVALGSAMKDPGRIRALLLLDAVGVVLPDVPIVNPLTLPPQQFMSGLVYDPATYKRHTPYRSLEDAQELNLGRATFAKYLDRAPIGPDPSWDLGRVSMPTLLLWGREDRIIPLEYGRVMEKSLADAELVVIDNCGHLPHIEEPQITNQTIAEFLSRRLRSR</sequence>
<evidence type="ECO:0000313" key="2">
    <source>
        <dbReference type="EMBL" id="PSR32948.1"/>
    </source>
</evidence>
<keyword evidence="2" id="KW-0378">Hydrolase</keyword>
<accession>A0A2T2XEQ4</accession>